<dbReference type="RefSeq" id="WP_354089645.1">
    <property type="nucleotide sequence ID" value="NZ_JBEPTF010000003.1"/>
</dbReference>
<evidence type="ECO:0000256" key="1">
    <source>
        <dbReference type="SAM" id="SignalP"/>
    </source>
</evidence>
<evidence type="ECO:0000313" key="2">
    <source>
        <dbReference type="EMBL" id="MET4684692.1"/>
    </source>
</evidence>
<feature type="chain" id="PRO_5047458341" evidence="1">
    <location>
        <begin position="19"/>
        <end position="98"/>
    </location>
</feature>
<comment type="caution">
    <text evidence="2">The sequence shown here is derived from an EMBL/GenBank/DDBJ whole genome shotgun (WGS) entry which is preliminary data.</text>
</comment>
<dbReference type="Proteomes" id="UP001549313">
    <property type="component" value="Unassembled WGS sequence"/>
</dbReference>
<feature type="signal peptide" evidence="1">
    <location>
        <begin position="1"/>
        <end position="18"/>
    </location>
</feature>
<protein>
    <submittedName>
        <fullName evidence="2">Uncharacterized protein</fullName>
    </submittedName>
</protein>
<dbReference type="InterPro" id="IPR058067">
    <property type="entry name" value="CC_3452-like"/>
</dbReference>
<dbReference type="NCBIfam" id="NF047636">
    <property type="entry name" value="CC_3452_fam"/>
    <property type="match status" value="1"/>
</dbReference>
<name>A0ABV2RDS1_9CAUL</name>
<keyword evidence="3" id="KW-1185">Reference proteome</keyword>
<organism evidence="2 3">
    <name type="scientific">Brevundimonas faecalis</name>
    <dbReference type="NCBI Taxonomy" id="947378"/>
    <lineage>
        <taxon>Bacteria</taxon>
        <taxon>Pseudomonadati</taxon>
        <taxon>Pseudomonadota</taxon>
        <taxon>Alphaproteobacteria</taxon>
        <taxon>Caulobacterales</taxon>
        <taxon>Caulobacteraceae</taxon>
        <taxon>Brevundimonas</taxon>
    </lineage>
</organism>
<reference evidence="2 3" key="1">
    <citation type="submission" date="2024-06" db="EMBL/GenBank/DDBJ databases">
        <title>Sorghum-associated microbial communities from plants grown in Nebraska, USA.</title>
        <authorList>
            <person name="Schachtman D."/>
        </authorList>
    </citation>
    <scope>NUCLEOTIDE SEQUENCE [LARGE SCALE GENOMIC DNA]</scope>
    <source>
        <strain evidence="2 3">2814</strain>
    </source>
</reference>
<dbReference type="Pfam" id="PF26624">
    <property type="entry name" value="DUF8200"/>
    <property type="match status" value="1"/>
</dbReference>
<gene>
    <name evidence="2" type="ORF">ABIE19_002629</name>
</gene>
<evidence type="ECO:0000313" key="3">
    <source>
        <dbReference type="Proteomes" id="UP001549313"/>
    </source>
</evidence>
<sequence length="98" mass="9777">MRALLAAAVLFAAAPAFASDAPATSLTLADAAKAPAGRLIIDGAAWRCEGAACTATGGANQPASRACRRVVAKLGPVTTFSYRGETLDEQALAVCNAA</sequence>
<dbReference type="EMBL" id="JBEPTF010000003">
    <property type="protein sequence ID" value="MET4684692.1"/>
    <property type="molecule type" value="Genomic_DNA"/>
</dbReference>
<proteinExistence type="predicted"/>
<accession>A0ABV2RDS1</accession>
<keyword evidence="1" id="KW-0732">Signal</keyword>
<dbReference type="InterPro" id="IPR058513">
    <property type="entry name" value="DUF8200"/>
</dbReference>